<dbReference type="GO" id="GO:0071555">
    <property type="term" value="P:cell wall organization"/>
    <property type="evidence" value="ECO:0007669"/>
    <property type="project" value="UniProtKB-KW"/>
</dbReference>
<dbReference type="AlphaFoldDB" id="A0A151AVY1"/>
<keyword evidence="13" id="KW-1185">Reference proteome</keyword>
<evidence type="ECO:0000256" key="1">
    <source>
        <dbReference type="ARBA" id="ARBA00004141"/>
    </source>
</evidence>
<dbReference type="InterPro" id="IPR011923">
    <property type="entry name" value="RodA/MrdB"/>
</dbReference>
<reference evidence="12 13" key="1">
    <citation type="submission" date="2016-02" db="EMBL/GenBank/DDBJ databases">
        <title>Genome sequence of Moorella mulderi DSM 14980.</title>
        <authorList>
            <person name="Poehlein A."/>
            <person name="Daniel R."/>
        </authorList>
    </citation>
    <scope>NUCLEOTIDE SEQUENCE [LARGE SCALE GENOMIC DNA]</scope>
    <source>
        <strain evidence="12 13">DSM 14980</strain>
    </source>
</reference>
<sequence length="400" mass="44312">MMMSRPSFRLPAFDFREGQGKMMFERRLWRNLDYYFVGSIIALLLISLAVLSSAAANVATDPYYYVKKQLTWIFIGLTGLTLVLLTDYAQLKRYHLPLYVLNLILLAAVMLIGHEAKGAQRWINLGPFLLQPSEFAKTITVITLACFLDKRQGKLNRWQDLILPFAYVAVPMLLILKQPDLGTALVLLAILFGMLYVGGANPRLLLLISGGGLLLVGLALYAHFHFGLPLPLQDYQLRRLVVVLNPYNDGQGGTGAGYHVIQSQIAIGSGGWWGVGFRQGSQVQLNFLPEHHTDFIFSVVGEELGFVRTVGILALYFLLLYRMIRIAAQAKDMFGALLVGGVASMFTFHILVNVGMTTGIMPVTGIPLPLFSYGGSAMLANMLALGLVLNVNLRRQKILF</sequence>
<dbReference type="GO" id="GO:0008360">
    <property type="term" value="P:regulation of cell shape"/>
    <property type="evidence" value="ECO:0007669"/>
    <property type="project" value="UniProtKB-KW"/>
</dbReference>
<comment type="pathway">
    <text evidence="11">Cell wall biogenesis; peptidoglycan biosynthesis.</text>
</comment>
<dbReference type="GO" id="GO:0008955">
    <property type="term" value="F:peptidoglycan glycosyltransferase activity"/>
    <property type="evidence" value="ECO:0007669"/>
    <property type="project" value="UniProtKB-UniRule"/>
</dbReference>
<keyword evidence="4 11" id="KW-0808">Transferase</keyword>
<dbReference type="HAMAP" id="MF_02079">
    <property type="entry name" value="PGT_RodA"/>
    <property type="match status" value="1"/>
</dbReference>
<proteinExistence type="inferred from homology"/>
<organism evidence="12 13">
    <name type="scientific">Moorella mulderi DSM 14980</name>
    <dbReference type="NCBI Taxonomy" id="1122241"/>
    <lineage>
        <taxon>Bacteria</taxon>
        <taxon>Bacillati</taxon>
        <taxon>Bacillota</taxon>
        <taxon>Clostridia</taxon>
        <taxon>Neomoorellales</taxon>
        <taxon>Neomoorellaceae</taxon>
        <taxon>Neomoorella</taxon>
    </lineage>
</organism>
<comment type="function">
    <text evidence="11">Peptidoglycan polymerase that is essential for cell wall elongation.</text>
</comment>
<evidence type="ECO:0000256" key="9">
    <source>
        <dbReference type="ARBA" id="ARBA00023136"/>
    </source>
</evidence>
<dbReference type="InterPro" id="IPR018365">
    <property type="entry name" value="Cell_cycle_FtsW-rel_CS"/>
</dbReference>
<evidence type="ECO:0000256" key="7">
    <source>
        <dbReference type="ARBA" id="ARBA00022984"/>
    </source>
</evidence>
<dbReference type="GO" id="GO:0051301">
    <property type="term" value="P:cell division"/>
    <property type="evidence" value="ECO:0007669"/>
    <property type="project" value="InterPro"/>
</dbReference>
<feature type="transmembrane region" description="Helical" evidence="11">
    <location>
        <begin position="204"/>
        <end position="224"/>
    </location>
</feature>
<evidence type="ECO:0000313" key="13">
    <source>
        <dbReference type="Proteomes" id="UP000075670"/>
    </source>
</evidence>
<protein>
    <recommendedName>
        <fullName evidence="11">Peptidoglycan glycosyltransferase RodA</fullName>
        <shortName evidence="11">PGT</shortName>
        <ecNumber evidence="11">2.4.99.28</ecNumber>
    </recommendedName>
    <alternativeName>
        <fullName evidence="11">Cell elongation protein RodA</fullName>
    </alternativeName>
    <alternativeName>
        <fullName evidence="11">Cell wall polymerase</fullName>
    </alternativeName>
    <alternativeName>
        <fullName evidence="11">Peptidoglycan polymerase</fullName>
        <shortName evidence="11">PG polymerase</shortName>
    </alternativeName>
</protein>
<keyword evidence="2 11" id="KW-1003">Cell membrane</keyword>
<comment type="catalytic activity">
    <reaction evidence="11">
        <text>[GlcNAc-(1-&gt;4)-Mur2Ac(oyl-L-Ala-gamma-D-Glu-L-Lys-D-Ala-D-Ala)](n)-di-trans,octa-cis-undecaprenyl diphosphate + beta-D-GlcNAc-(1-&gt;4)-Mur2Ac(oyl-L-Ala-gamma-D-Glu-L-Lys-D-Ala-D-Ala)-di-trans,octa-cis-undecaprenyl diphosphate = [GlcNAc-(1-&gt;4)-Mur2Ac(oyl-L-Ala-gamma-D-Glu-L-Lys-D-Ala-D-Ala)](n+1)-di-trans,octa-cis-undecaprenyl diphosphate + di-trans,octa-cis-undecaprenyl diphosphate + H(+)</text>
        <dbReference type="Rhea" id="RHEA:23708"/>
        <dbReference type="Rhea" id="RHEA-COMP:9602"/>
        <dbReference type="Rhea" id="RHEA-COMP:9603"/>
        <dbReference type="ChEBI" id="CHEBI:15378"/>
        <dbReference type="ChEBI" id="CHEBI:58405"/>
        <dbReference type="ChEBI" id="CHEBI:60033"/>
        <dbReference type="ChEBI" id="CHEBI:78435"/>
        <dbReference type="EC" id="2.4.99.28"/>
    </reaction>
</comment>
<comment type="caution">
    <text evidence="12">The sequence shown here is derived from an EMBL/GenBank/DDBJ whole genome shotgun (WGS) entry which is preliminary data.</text>
</comment>
<keyword evidence="7 11" id="KW-0573">Peptidoglycan synthesis</keyword>
<dbReference type="UniPathway" id="UPA00219"/>
<feature type="transmembrane region" description="Helical" evidence="11">
    <location>
        <begin position="181"/>
        <end position="197"/>
    </location>
</feature>
<feature type="transmembrane region" description="Helical" evidence="11">
    <location>
        <begin position="72"/>
        <end position="89"/>
    </location>
</feature>
<keyword evidence="8 11" id="KW-1133">Transmembrane helix</keyword>
<comment type="subcellular location">
    <subcellularLocation>
        <location evidence="11">Cell membrane</location>
        <topology evidence="11">Multi-pass membrane protein</topology>
    </subcellularLocation>
    <subcellularLocation>
        <location evidence="1">Membrane</location>
        <topology evidence="1">Multi-pass membrane protein</topology>
    </subcellularLocation>
</comment>
<dbReference type="EMBL" id="LTBC01000007">
    <property type="protein sequence ID" value="KYH31829.1"/>
    <property type="molecule type" value="Genomic_DNA"/>
</dbReference>
<evidence type="ECO:0000256" key="8">
    <source>
        <dbReference type="ARBA" id="ARBA00022989"/>
    </source>
</evidence>
<evidence type="ECO:0000313" key="12">
    <source>
        <dbReference type="EMBL" id="KYH31829.1"/>
    </source>
</evidence>
<dbReference type="PROSITE" id="PS00428">
    <property type="entry name" value="FTSW_RODA_SPOVE"/>
    <property type="match status" value="1"/>
</dbReference>
<evidence type="ECO:0000256" key="11">
    <source>
        <dbReference type="HAMAP-Rule" id="MF_02079"/>
    </source>
</evidence>
<dbReference type="PANTHER" id="PTHR30474">
    <property type="entry name" value="CELL CYCLE PROTEIN"/>
    <property type="match status" value="1"/>
</dbReference>
<dbReference type="NCBIfam" id="TIGR02210">
    <property type="entry name" value="rodA_shape"/>
    <property type="match status" value="1"/>
</dbReference>
<keyword evidence="6 11" id="KW-0133">Cell shape</keyword>
<evidence type="ECO:0000256" key="2">
    <source>
        <dbReference type="ARBA" id="ARBA00022475"/>
    </source>
</evidence>
<keyword evidence="9 11" id="KW-0472">Membrane</keyword>
<keyword evidence="5 11" id="KW-0812">Transmembrane</keyword>
<evidence type="ECO:0000256" key="3">
    <source>
        <dbReference type="ARBA" id="ARBA00022676"/>
    </source>
</evidence>
<evidence type="ECO:0000256" key="4">
    <source>
        <dbReference type="ARBA" id="ARBA00022679"/>
    </source>
</evidence>
<accession>A0A151AVY1</accession>
<evidence type="ECO:0000256" key="6">
    <source>
        <dbReference type="ARBA" id="ARBA00022960"/>
    </source>
</evidence>
<dbReference type="Pfam" id="PF01098">
    <property type="entry name" value="FTSW_RODA_SPOVE"/>
    <property type="match status" value="1"/>
</dbReference>
<dbReference type="EC" id="2.4.99.28" evidence="11"/>
<keyword evidence="3 11" id="KW-0328">Glycosyltransferase</keyword>
<dbReference type="GO" id="GO:0015648">
    <property type="term" value="F:lipid-linked peptidoglycan transporter activity"/>
    <property type="evidence" value="ECO:0007669"/>
    <property type="project" value="TreeGrafter"/>
</dbReference>
<feature type="transmembrane region" description="Helical" evidence="11">
    <location>
        <begin position="160"/>
        <end position="175"/>
    </location>
</feature>
<feature type="transmembrane region" description="Helical" evidence="11">
    <location>
        <begin position="371"/>
        <end position="393"/>
    </location>
</feature>
<evidence type="ECO:0000256" key="10">
    <source>
        <dbReference type="ARBA" id="ARBA00023316"/>
    </source>
</evidence>
<dbReference type="PANTHER" id="PTHR30474:SF1">
    <property type="entry name" value="PEPTIDOGLYCAN GLYCOSYLTRANSFERASE MRDB"/>
    <property type="match status" value="1"/>
</dbReference>
<comment type="similarity">
    <text evidence="11">Belongs to the SEDS family. MrdB/RodA subfamily.</text>
</comment>
<dbReference type="GO" id="GO:0005886">
    <property type="term" value="C:plasma membrane"/>
    <property type="evidence" value="ECO:0007669"/>
    <property type="project" value="UniProtKB-SubCell"/>
</dbReference>
<feature type="transmembrane region" description="Helical" evidence="11">
    <location>
        <begin position="333"/>
        <end position="351"/>
    </location>
</feature>
<dbReference type="PATRIC" id="fig|1122241.3.peg.2100"/>
<name>A0A151AVY1_9FIRM</name>
<gene>
    <name evidence="12" type="primary">mrdB</name>
    <name evidence="11" type="synonym">rodA</name>
    <name evidence="12" type="ORF">MOMUL_19720</name>
</gene>
<keyword evidence="10 11" id="KW-0961">Cell wall biogenesis/degradation</keyword>
<evidence type="ECO:0000256" key="5">
    <source>
        <dbReference type="ARBA" id="ARBA00022692"/>
    </source>
</evidence>
<feature type="transmembrane region" description="Helical" evidence="11">
    <location>
        <begin position="96"/>
        <end position="116"/>
    </location>
</feature>
<dbReference type="Proteomes" id="UP000075670">
    <property type="component" value="Unassembled WGS sequence"/>
</dbReference>
<feature type="transmembrane region" description="Helical" evidence="11">
    <location>
        <begin position="295"/>
        <end position="321"/>
    </location>
</feature>
<dbReference type="GO" id="GO:0009252">
    <property type="term" value="P:peptidoglycan biosynthetic process"/>
    <property type="evidence" value="ECO:0007669"/>
    <property type="project" value="UniProtKB-UniRule"/>
</dbReference>
<feature type="transmembrane region" description="Helical" evidence="11">
    <location>
        <begin position="128"/>
        <end position="148"/>
    </location>
</feature>
<dbReference type="GO" id="GO:0032153">
    <property type="term" value="C:cell division site"/>
    <property type="evidence" value="ECO:0007669"/>
    <property type="project" value="TreeGrafter"/>
</dbReference>
<dbReference type="InterPro" id="IPR001182">
    <property type="entry name" value="FtsW/RodA"/>
</dbReference>